<proteinExistence type="predicted"/>
<protein>
    <submittedName>
        <fullName evidence="1">Uncharacterized protein</fullName>
    </submittedName>
</protein>
<gene>
    <name evidence="1" type="ORF">CLIB1444_10S04324</name>
</gene>
<accession>A0ACA9YCB2</accession>
<sequence length="687" mass="75522">MLKLIRTFKTKTSPLVISEEIKQALNDKKPIVSLESTILTHGFPYPENLSLGLEFEDIVRSNGGVPATIAFIKGVPHVGLSSDQISYLTENCKSAVKVSRRDIGHVMANKLNGATTIASTSILSSLAGISVFGTGGLGGVHREGQITMDISNDLVELGRNPITVVCAGPKSILDIGLTMEYLETQGVYVTTYNDDGSDKVEIPGFYARKSGVKSPNQFTDFKDVADVIYNQQLLGLESGNLVCIPPPKDIAMDSDFINKIIEDANEEAKEKGIKGKDITPFLLLKIGEMTKGQSLVSNREFVKNNIKYATEIAKNLSSLEYSSLQPVDLCRQSEIPTDEKVVETESVTKEVDTIVVGSVALDTISKLDTYHMNDSNPGSTRTSIGGVGHNVSLATHYTGGKIRFVSIIGDDLTGKSLKNMIEVDNTLFEKPGSTASYTSIHDTTGELVIACADMKIIETDFSHDIIQELDRYKPKNVVLDCNLSVDTLQKIINHASCNLVIEPTSVVKSKRIGELKLNVHESIELITPTINELESIYETLESREMFDDEWFEIIDSLELYRIRDILQGGMIKKLYDQGIVQKAFKLIPFFNNIVIKLGKEGVLCIGNTQSKFLQTKSQFPFYIEYHPIPEQNENLQIVNVTGAGDTFLGALMSNLHLPLKEAIHKSQLCSGLSITSEDAINSQIRDV</sequence>
<reference evidence="1" key="1">
    <citation type="submission" date="2022-06" db="EMBL/GenBank/DDBJ databases">
        <authorList>
            <person name="Legras J.-L."/>
            <person name="Devillers H."/>
            <person name="Grondin C."/>
        </authorList>
    </citation>
    <scope>NUCLEOTIDE SEQUENCE</scope>
    <source>
        <strain evidence="1">CLIB 1444</strain>
    </source>
</reference>
<evidence type="ECO:0000313" key="1">
    <source>
        <dbReference type="EMBL" id="CAH6722697.1"/>
    </source>
</evidence>
<dbReference type="Proteomes" id="UP001152531">
    <property type="component" value="Unassembled WGS sequence"/>
</dbReference>
<organism evidence="1 2">
    <name type="scientific">[Candida] jaroonii</name>
    <dbReference type="NCBI Taxonomy" id="467808"/>
    <lineage>
        <taxon>Eukaryota</taxon>
        <taxon>Fungi</taxon>
        <taxon>Dikarya</taxon>
        <taxon>Ascomycota</taxon>
        <taxon>Saccharomycotina</taxon>
        <taxon>Pichiomycetes</taxon>
        <taxon>Debaryomycetaceae</taxon>
        <taxon>Yamadazyma</taxon>
    </lineage>
</organism>
<keyword evidence="2" id="KW-1185">Reference proteome</keyword>
<comment type="caution">
    <text evidence="1">The sequence shown here is derived from an EMBL/GenBank/DDBJ whole genome shotgun (WGS) entry which is preliminary data.</text>
</comment>
<evidence type="ECO:0000313" key="2">
    <source>
        <dbReference type="Proteomes" id="UP001152531"/>
    </source>
</evidence>
<name>A0ACA9YCB2_9ASCO</name>
<dbReference type="EMBL" id="CALSDN010000010">
    <property type="protein sequence ID" value="CAH6722697.1"/>
    <property type="molecule type" value="Genomic_DNA"/>
</dbReference>